<evidence type="ECO:0000256" key="7">
    <source>
        <dbReference type="ARBA" id="ARBA00022927"/>
    </source>
</evidence>
<feature type="signal peptide" evidence="11">
    <location>
        <begin position="1"/>
        <end position="19"/>
    </location>
</feature>
<dbReference type="Pfam" id="PF00263">
    <property type="entry name" value="Secretin"/>
    <property type="match status" value="1"/>
</dbReference>
<keyword evidence="6 11" id="KW-0732">Signal</keyword>
<dbReference type="InterPro" id="IPR013356">
    <property type="entry name" value="T2SS_GspD"/>
</dbReference>
<proteinExistence type="inferred from homology"/>
<dbReference type="PRINTS" id="PR00811">
    <property type="entry name" value="BCTERIALGSPD"/>
</dbReference>
<dbReference type="Proteomes" id="UP001247754">
    <property type="component" value="Unassembled WGS sequence"/>
</dbReference>
<evidence type="ECO:0000259" key="13">
    <source>
        <dbReference type="Pfam" id="PF03958"/>
    </source>
</evidence>
<evidence type="ECO:0000259" key="12">
    <source>
        <dbReference type="Pfam" id="PF00263"/>
    </source>
</evidence>
<evidence type="ECO:0000259" key="14">
    <source>
        <dbReference type="Pfam" id="PF21305"/>
    </source>
</evidence>
<comment type="subcellular location">
    <subcellularLocation>
        <location evidence="1 10">Cell outer membrane</location>
    </subcellularLocation>
</comment>
<evidence type="ECO:0000313" key="16">
    <source>
        <dbReference type="Proteomes" id="UP001247754"/>
    </source>
</evidence>
<protein>
    <submittedName>
        <fullName evidence="15">Type II secretion system secretin GspD</fullName>
    </submittedName>
</protein>
<keyword evidence="4" id="KW-1134">Transmembrane beta strand</keyword>
<evidence type="ECO:0000256" key="1">
    <source>
        <dbReference type="ARBA" id="ARBA00004442"/>
    </source>
</evidence>
<evidence type="ECO:0000256" key="11">
    <source>
        <dbReference type="SAM" id="SignalP"/>
    </source>
</evidence>
<evidence type="ECO:0000256" key="10">
    <source>
        <dbReference type="RuleBase" id="RU004004"/>
    </source>
</evidence>
<keyword evidence="8" id="KW-0472">Membrane</keyword>
<dbReference type="InterPro" id="IPR005644">
    <property type="entry name" value="NolW-like"/>
</dbReference>
<feature type="domain" description="Type II/III secretion system secretin-like" evidence="12">
    <location>
        <begin position="400"/>
        <end position="566"/>
    </location>
</feature>
<feature type="chain" id="PRO_5045095497" evidence="11">
    <location>
        <begin position="20"/>
        <end position="644"/>
    </location>
</feature>
<keyword evidence="16" id="KW-1185">Reference proteome</keyword>
<dbReference type="InterPro" id="IPR038591">
    <property type="entry name" value="NolW-like_sf"/>
</dbReference>
<feature type="domain" description="GspD-like N0" evidence="14">
    <location>
        <begin position="25"/>
        <end position="91"/>
    </location>
</feature>
<dbReference type="PANTHER" id="PTHR30332">
    <property type="entry name" value="PROBABLE GENERAL SECRETION PATHWAY PROTEIN D"/>
    <property type="match status" value="1"/>
</dbReference>
<dbReference type="InterPro" id="IPR001775">
    <property type="entry name" value="GspD/PilQ"/>
</dbReference>
<evidence type="ECO:0000256" key="2">
    <source>
        <dbReference type="ARBA" id="ARBA00006980"/>
    </source>
</evidence>
<feature type="domain" description="NolW-like" evidence="13">
    <location>
        <begin position="115"/>
        <end position="174"/>
    </location>
</feature>
<evidence type="ECO:0000256" key="3">
    <source>
        <dbReference type="ARBA" id="ARBA00022448"/>
    </source>
</evidence>
<evidence type="ECO:0000256" key="6">
    <source>
        <dbReference type="ARBA" id="ARBA00022729"/>
    </source>
</evidence>
<evidence type="ECO:0000256" key="5">
    <source>
        <dbReference type="ARBA" id="ARBA00022692"/>
    </source>
</evidence>
<dbReference type="InterPro" id="IPR050810">
    <property type="entry name" value="Bact_Secretion_Sys_Channel"/>
</dbReference>
<name>A0ABU1F5Q0_9RHOB</name>
<organism evidence="15 16">
    <name type="scientific">Ruixingdingia sedimenti</name>
    <dbReference type="NCBI Taxonomy" id="3073604"/>
    <lineage>
        <taxon>Bacteria</taxon>
        <taxon>Pseudomonadati</taxon>
        <taxon>Pseudomonadota</taxon>
        <taxon>Alphaproteobacteria</taxon>
        <taxon>Rhodobacterales</taxon>
        <taxon>Paracoccaceae</taxon>
        <taxon>Ruixingdingia</taxon>
    </lineage>
</organism>
<sequence>MTAVLLAALLLGGGFSAMAEAQVRLNLRDADLRAFVEIVAAETGRNYTLDSRVRGTVTVIAPTEVSADALYEIFLNVLELNRLTIVRGGQVDRIVPMDQARELSPALSGSGGYETRIFELQGTPVTEAAEVVRPLIAQEAVLTVIPASRLLIVSDRRESLDRVGRLLESLERARGGAVETVRLNHGVAEDMVETLRGLDIMPAGATLSADARANAILISGSDAFRARVRNLVTQLDTPQRSLQSEVVSLRYADASQLEPIITRSFTATATEGQAGAVGPQVSIVAEPQSNALVVTAPSDRIDAIVTAIRSLDQRPRQVLVEAVIFELSVENFSDLSAQFGALLNNALVGGAEFSIGNRPTLSSLVSAAMAGTTVATPGAGGTIGGARMSGDDGFVGFLSALARESSTRLLSTPSVMTLNNAEAEIVVAQNVPFVTGSFATVGDSAVPERPFQTVQREDVGLTLRVTPQITSDEIVRMEISQEVSSLTNTASAAGGEITSKRALKTNVLVRHGRVIMLGGLLENGAGVQSAGVPGLRKIPLIGGLFRGRAVNKQQRVLLMLLRPRIVNNDQLADQLTREVTADARRASATMQLRDDGVYPAVPAAGLPFDGVDLNQPFDMGIVDRVARERSFPPLPAPLRFGNGR</sequence>
<comment type="similarity">
    <text evidence="2">Belongs to the bacterial secretin family. GSP D subfamily.</text>
</comment>
<dbReference type="EMBL" id="JAVKPH010000004">
    <property type="protein sequence ID" value="MDR5651968.1"/>
    <property type="molecule type" value="Genomic_DNA"/>
</dbReference>
<gene>
    <name evidence="15" type="primary">gspD</name>
    <name evidence="15" type="ORF">RGD00_05105</name>
</gene>
<keyword evidence="9" id="KW-0998">Cell outer membrane</keyword>
<dbReference type="Pfam" id="PF21305">
    <property type="entry name" value="type_II_gspD_N0"/>
    <property type="match status" value="1"/>
</dbReference>
<comment type="caution">
    <text evidence="15">The sequence shown here is derived from an EMBL/GenBank/DDBJ whole genome shotgun (WGS) entry which is preliminary data.</text>
</comment>
<feature type="domain" description="NolW-like" evidence="13">
    <location>
        <begin position="178"/>
        <end position="240"/>
    </location>
</feature>
<dbReference type="Pfam" id="PF03958">
    <property type="entry name" value="Secretin_N"/>
    <property type="match status" value="3"/>
</dbReference>
<keyword evidence="3 10" id="KW-0813">Transport</keyword>
<dbReference type="RefSeq" id="WP_310456216.1">
    <property type="nucleotide sequence ID" value="NZ_JAVKPH010000004.1"/>
</dbReference>
<evidence type="ECO:0000256" key="8">
    <source>
        <dbReference type="ARBA" id="ARBA00023136"/>
    </source>
</evidence>
<evidence type="ECO:0000256" key="9">
    <source>
        <dbReference type="ARBA" id="ARBA00023237"/>
    </source>
</evidence>
<dbReference type="PANTHER" id="PTHR30332:SF24">
    <property type="entry name" value="SECRETIN GSPD-RELATED"/>
    <property type="match status" value="1"/>
</dbReference>
<keyword evidence="5" id="KW-0812">Transmembrane</keyword>
<accession>A0ABU1F5Q0</accession>
<dbReference type="NCBIfam" id="TIGR02517">
    <property type="entry name" value="type_II_gspD"/>
    <property type="match status" value="1"/>
</dbReference>
<keyword evidence="7" id="KW-0653">Protein transport</keyword>
<dbReference type="InterPro" id="IPR049371">
    <property type="entry name" value="GspD-like_N0"/>
</dbReference>
<dbReference type="InterPro" id="IPR004846">
    <property type="entry name" value="T2SS/T3SS_dom"/>
</dbReference>
<feature type="domain" description="NolW-like" evidence="13">
    <location>
        <begin position="244"/>
        <end position="317"/>
    </location>
</feature>
<dbReference type="Gene3D" id="3.30.1370.120">
    <property type="match status" value="3"/>
</dbReference>
<evidence type="ECO:0000313" key="15">
    <source>
        <dbReference type="EMBL" id="MDR5651968.1"/>
    </source>
</evidence>
<evidence type="ECO:0000256" key="4">
    <source>
        <dbReference type="ARBA" id="ARBA00022452"/>
    </source>
</evidence>
<reference evidence="15 16" key="1">
    <citation type="submission" date="2023-09" db="EMBL/GenBank/DDBJ databases">
        <title>Xinfangfangia sedmenti sp. nov., isolated the sedment.</title>
        <authorList>
            <person name="Xu L."/>
        </authorList>
    </citation>
    <scope>NUCLEOTIDE SEQUENCE [LARGE SCALE GENOMIC DNA]</scope>
    <source>
        <strain evidence="15 16">LG-4</strain>
    </source>
</reference>